<evidence type="ECO:0000313" key="4">
    <source>
        <dbReference type="Proteomes" id="UP000639516"/>
    </source>
</evidence>
<feature type="region of interest" description="Disordered" evidence="1">
    <location>
        <begin position="17"/>
        <end position="77"/>
    </location>
</feature>
<reference evidence="3 4" key="1">
    <citation type="journal article" date="2020" name="Arch. Microbiol.">
        <title>Bradyrhizobium campsiandrae sp. nov., a nitrogen-fixing bacterial strain isolated from a native leguminous tree from the Amazon adapted to flooded conditions.</title>
        <authorList>
            <person name="Cabral Michel D."/>
            <person name="Martins da Costa E."/>
            <person name="Azarias Guimaraes A."/>
            <person name="Soares de Carvalho T."/>
            <person name="Santos de Castro Caputo P."/>
            <person name="Willems A."/>
            <person name="de Souza Moreira F.M."/>
        </authorList>
    </citation>
    <scope>NUCLEOTIDE SEQUENCE [LARGE SCALE GENOMIC DNA]</scope>
    <source>
        <strain evidence="4">INPA 384B</strain>
    </source>
</reference>
<accession>A0ABR7U103</accession>
<feature type="signal peptide" evidence="2">
    <location>
        <begin position="1"/>
        <end position="20"/>
    </location>
</feature>
<gene>
    <name evidence="3" type="ORF">HA482_01875</name>
</gene>
<comment type="caution">
    <text evidence="3">The sequence shown here is derived from an EMBL/GenBank/DDBJ whole genome shotgun (WGS) entry which is preliminary data.</text>
</comment>
<dbReference type="EMBL" id="JAATTO010000002">
    <property type="protein sequence ID" value="MBC9976962.1"/>
    <property type="molecule type" value="Genomic_DNA"/>
</dbReference>
<organism evidence="3 4">
    <name type="scientific">Bradyrhizobium campsiandrae</name>
    <dbReference type="NCBI Taxonomy" id="1729892"/>
    <lineage>
        <taxon>Bacteria</taxon>
        <taxon>Pseudomonadati</taxon>
        <taxon>Pseudomonadota</taxon>
        <taxon>Alphaproteobacteria</taxon>
        <taxon>Hyphomicrobiales</taxon>
        <taxon>Nitrobacteraceae</taxon>
        <taxon>Bradyrhizobium</taxon>
    </lineage>
</organism>
<evidence type="ECO:0000313" key="3">
    <source>
        <dbReference type="EMBL" id="MBC9976962.1"/>
    </source>
</evidence>
<evidence type="ECO:0000256" key="1">
    <source>
        <dbReference type="SAM" id="MobiDB-lite"/>
    </source>
</evidence>
<dbReference type="RefSeq" id="WP_188095614.1">
    <property type="nucleotide sequence ID" value="NZ_JAANIH010000001.1"/>
</dbReference>
<protein>
    <submittedName>
        <fullName evidence="3">Uncharacterized protein</fullName>
    </submittedName>
</protein>
<feature type="compositionally biased region" description="Basic and acidic residues" evidence="1">
    <location>
        <begin position="28"/>
        <end position="62"/>
    </location>
</feature>
<feature type="chain" id="PRO_5046541398" evidence="2">
    <location>
        <begin position="21"/>
        <end position="77"/>
    </location>
</feature>
<keyword evidence="4" id="KW-1185">Reference proteome</keyword>
<name>A0ABR7U103_9BRAD</name>
<keyword evidence="2" id="KW-0732">Signal</keyword>
<evidence type="ECO:0000256" key="2">
    <source>
        <dbReference type="SAM" id="SignalP"/>
    </source>
</evidence>
<dbReference type="Proteomes" id="UP000639516">
    <property type="component" value="Unassembled WGS sequence"/>
</dbReference>
<proteinExistence type="predicted"/>
<sequence>MRVLVIAAAVLALTVGSAQAQMGGGRRQPNERGAKADNTPKVDEKAYKAALERIPEPKEKYDPWGGARPSEPAKKSK</sequence>